<dbReference type="Proteomes" id="UP000472580">
    <property type="component" value="Unassembled WGS sequence"/>
</dbReference>
<keyword evidence="3" id="KW-0547">Nucleotide-binding</keyword>
<dbReference type="SMART" id="SM00382">
    <property type="entry name" value="AAA"/>
    <property type="match status" value="1"/>
</dbReference>
<accession>A0A6L6YGY5</accession>
<dbReference type="RefSeq" id="WP_160335290.1">
    <property type="nucleotide sequence ID" value="NZ_WSRP01000017.1"/>
</dbReference>
<evidence type="ECO:0000256" key="2">
    <source>
        <dbReference type="ARBA" id="ARBA00022475"/>
    </source>
</evidence>
<dbReference type="GO" id="GO:0005524">
    <property type="term" value="F:ATP binding"/>
    <property type="evidence" value="ECO:0007669"/>
    <property type="project" value="UniProtKB-KW"/>
</dbReference>
<dbReference type="PANTHER" id="PTHR43423:SF1">
    <property type="entry name" value="ABC TRANSPORTER I FAMILY MEMBER 17"/>
    <property type="match status" value="1"/>
</dbReference>
<protein>
    <submittedName>
        <fullName evidence="6">ATP-binding cassette domain-containing protein</fullName>
    </submittedName>
</protein>
<evidence type="ECO:0000313" key="6">
    <source>
        <dbReference type="EMBL" id="MVX56857.1"/>
    </source>
</evidence>
<keyword evidence="1" id="KW-0813">Transport</keyword>
<dbReference type="InterPro" id="IPR027417">
    <property type="entry name" value="P-loop_NTPase"/>
</dbReference>
<dbReference type="PROSITE" id="PS00211">
    <property type="entry name" value="ABC_TRANSPORTER_1"/>
    <property type="match status" value="1"/>
</dbReference>
<dbReference type="InterPro" id="IPR003439">
    <property type="entry name" value="ABC_transporter-like_ATP-bd"/>
</dbReference>
<dbReference type="InterPro" id="IPR003593">
    <property type="entry name" value="AAA+_ATPase"/>
</dbReference>
<name>A0A6L6YGY5_9BURK</name>
<comment type="caution">
    <text evidence="6">The sequence shown here is derived from an EMBL/GenBank/DDBJ whole genome shotgun (WGS) entry which is preliminary data.</text>
</comment>
<keyword evidence="2" id="KW-0472">Membrane</keyword>
<dbReference type="GO" id="GO:0016887">
    <property type="term" value="F:ATP hydrolysis activity"/>
    <property type="evidence" value="ECO:0007669"/>
    <property type="project" value="InterPro"/>
</dbReference>
<keyword evidence="2" id="KW-1003">Cell membrane</keyword>
<evidence type="ECO:0000256" key="3">
    <source>
        <dbReference type="ARBA" id="ARBA00022741"/>
    </source>
</evidence>
<dbReference type="OrthoDB" id="5429817at2"/>
<feature type="domain" description="ABC transporter" evidence="5">
    <location>
        <begin position="4"/>
        <end position="244"/>
    </location>
</feature>
<proteinExistence type="predicted"/>
<keyword evidence="7" id="KW-1185">Reference proteome</keyword>
<keyword evidence="4 6" id="KW-0067">ATP-binding</keyword>
<evidence type="ECO:0000256" key="1">
    <source>
        <dbReference type="ARBA" id="ARBA00022448"/>
    </source>
</evidence>
<organism evidence="6 7">
    <name type="scientific">Parasutterella muris</name>
    <dbReference type="NCBI Taxonomy" id="2565572"/>
    <lineage>
        <taxon>Bacteria</taxon>
        <taxon>Pseudomonadati</taxon>
        <taxon>Pseudomonadota</taxon>
        <taxon>Betaproteobacteria</taxon>
        <taxon>Burkholderiales</taxon>
        <taxon>Sutterellaceae</taxon>
        <taxon>Parasutterella</taxon>
    </lineage>
</organism>
<dbReference type="PANTHER" id="PTHR43423">
    <property type="entry name" value="ABC TRANSPORTER I FAMILY MEMBER 17"/>
    <property type="match status" value="1"/>
</dbReference>
<reference evidence="6 7" key="1">
    <citation type="submission" date="2019-12" db="EMBL/GenBank/DDBJ databases">
        <title>Microbes associate with the intestines of laboratory mice.</title>
        <authorList>
            <person name="Navarre W."/>
            <person name="Wong E."/>
        </authorList>
    </citation>
    <scope>NUCLEOTIDE SEQUENCE [LARGE SCALE GENOMIC DNA]</scope>
    <source>
        <strain evidence="6 7">NM82_D38</strain>
    </source>
</reference>
<dbReference type="Pfam" id="PF00005">
    <property type="entry name" value="ABC_tran"/>
    <property type="match status" value="1"/>
</dbReference>
<dbReference type="Gene3D" id="3.40.50.300">
    <property type="entry name" value="P-loop containing nucleotide triphosphate hydrolases"/>
    <property type="match status" value="1"/>
</dbReference>
<dbReference type="PROSITE" id="PS50893">
    <property type="entry name" value="ABC_TRANSPORTER_2"/>
    <property type="match status" value="1"/>
</dbReference>
<dbReference type="AlphaFoldDB" id="A0A6L6YGY5"/>
<dbReference type="InterPro" id="IPR017871">
    <property type="entry name" value="ABC_transporter-like_CS"/>
</dbReference>
<evidence type="ECO:0000256" key="4">
    <source>
        <dbReference type="ARBA" id="ARBA00022840"/>
    </source>
</evidence>
<sequence length="249" mass="27730">MIELSVRHLNVTLQNTPILNDVSLDVENGAFVCIVGPSGAGKSTLLKQLNRLDPGKVGGEILWRGQNIDTYDVHQLRRQIAYTFQKAVMFEGTTEENIRMALQYGPKMSHQETEELYQHALEIAGITPNILKTPASSLSGGQQQRVGIARVMMMAPPVLLLDEPTASLDVETSNHFCQTLKRMKGLIGIKDNIKKTFLMVTHRLEEAKFLGDKILMLEDGKVVEYTDAAQFFTSPTTERGKAFLKAENL</sequence>
<evidence type="ECO:0000259" key="5">
    <source>
        <dbReference type="PROSITE" id="PS50893"/>
    </source>
</evidence>
<gene>
    <name evidence="6" type="ORF">E5987_06500</name>
</gene>
<dbReference type="EMBL" id="WSRP01000017">
    <property type="protein sequence ID" value="MVX56857.1"/>
    <property type="molecule type" value="Genomic_DNA"/>
</dbReference>
<dbReference type="SUPFAM" id="SSF52540">
    <property type="entry name" value="P-loop containing nucleoside triphosphate hydrolases"/>
    <property type="match status" value="1"/>
</dbReference>
<evidence type="ECO:0000313" key="7">
    <source>
        <dbReference type="Proteomes" id="UP000472580"/>
    </source>
</evidence>